<dbReference type="Proteomes" id="UP001178507">
    <property type="component" value="Unassembled WGS sequence"/>
</dbReference>
<evidence type="ECO:0000313" key="1">
    <source>
        <dbReference type="EMBL" id="CAJ1378734.1"/>
    </source>
</evidence>
<sequence>MIGKAFDVPRVEAKKLIISIGFGGSLSTWASKVMRRIPVVAEGGLVAKAVSWLRRLEDSKTLRECEAVLSPEARQWRKERNLASKCFSVYQDAERALLDRMQAAAGARLVSLEHDGVAVYADAAERVRDACGSTHVKTTPMPKWEEFAAENFDWSVASDLHFLKFAALKERCRRHVRSSRARQNNADFARLVVANLKPVAHVPAEFGEKRTCLELFASTGFWETRHKDDLVVVVSDILKRLMRPGCRPPGAVERPVVCELHLQRRDGRPCWREPPACPDGDRGRDKILFSDGVLLNLPDLSQRKGYVVPHQPSDIFDQVLAFLETRAQGLEDNEQGRKVIESFQQLASDGCELVTLLRRYGSYNWVLWLLRFFTRAASGVDRHCEFLHLFGPGSSGKDVLLLILLRFLGREDNNYGAMLPGSYVAVGGQSDKNGPTENIAQLVDFLKAYAEQGGAPITGRTKAGLAGLASCDDTLKARIAKGMFSPQLLFFVKGLYTLLGPKYNPGMELIPKPAEMRELEIEMAAPPGDDNKPSVNSFLAAKCERAATQSHATPFNDLLKAVKLFLGLQGGSEGRAALHRAGIRLKGVGTRRVAVGAWSIKQG</sequence>
<protein>
    <submittedName>
        <fullName evidence="1">Uncharacterized protein</fullName>
    </submittedName>
</protein>
<dbReference type="AlphaFoldDB" id="A0AA36MN14"/>
<organism evidence="1 2">
    <name type="scientific">Effrenium voratum</name>
    <dbReference type="NCBI Taxonomy" id="2562239"/>
    <lineage>
        <taxon>Eukaryota</taxon>
        <taxon>Sar</taxon>
        <taxon>Alveolata</taxon>
        <taxon>Dinophyceae</taxon>
        <taxon>Suessiales</taxon>
        <taxon>Symbiodiniaceae</taxon>
        <taxon>Effrenium</taxon>
    </lineage>
</organism>
<dbReference type="EMBL" id="CAUJNA010000563">
    <property type="protein sequence ID" value="CAJ1378734.1"/>
    <property type="molecule type" value="Genomic_DNA"/>
</dbReference>
<name>A0AA36MN14_9DINO</name>
<gene>
    <name evidence="1" type="ORF">EVOR1521_LOCUS7182</name>
</gene>
<keyword evidence="2" id="KW-1185">Reference proteome</keyword>
<accession>A0AA36MN14</accession>
<reference evidence="1" key="1">
    <citation type="submission" date="2023-08" db="EMBL/GenBank/DDBJ databases">
        <authorList>
            <person name="Chen Y."/>
            <person name="Shah S."/>
            <person name="Dougan E. K."/>
            <person name="Thang M."/>
            <person name="Chan C."/>
        </authorList>
    </citation>
    <scope>NUCLEOTIDE SEQUENCE</scope>
</reference>
<comment type="caution">
    <text evidence="1">The sequence shown here is derived from an EMBL/GenBank/DDBJ whole genome shotgun (WGS) entry which is preliminary data.</text>
</comment>
<proteinExistence type="predicted"/>
<evidence type="ECO:0000313" key="2">
    <source>
        <dbReference type="Proteomes" id="UP001178507"/>
    </source>
</evidence>